<dbReference type="EMBL" id="PJNB01000001">
    <property type="protein sequence ID" value="PKW16941.1"/>
    <property type="molecule type" value="Genomic_DNA"/>
</dbReference>
<dbReference type="InterPro" id="IPR013429">
    <property type="entry name" value="Regulatory_FmdB_Zinc_ribbon"/>
</dbReference>
<organism evidence="3 4">
    <name type="scientific">Saccharopolyspora spinosa</name>
    <dbReference type="NCBI Taxonomy" id="60894"/>
    <lineage>
        <taxon>Bacteria</taxon>
        <taxon>Bacillati</taxon>
        <taxon>Actinomycetota</taxon>
        <taxon>Actinomycetes</taxon>
        <taxon>Pseudonocardiales</taxon>
        <taxon>Pseudonocardiaceae</taxon>
        <taxon>Saccharopolyspora</taxon>
    </lineage>
</organism>
<protein>
    <submittedName>
        <fullName evidence="3">FmdB family regulatory protein</fullName>
    </submittedName>
</protein>
<comment type="caution">
    <text evidence="3">The sequence shown here is derived from an EMBL/GenBank/DDBJ whole genome shotgun (WGS) entry which is preliminary data.</text>
</comment>
<evidence type="ECO:0000313" key="4">
    <source>
        <dbReference type="Proteomes" id="UP000233786"/>
    </source>
</evidence>
<dbReference type="RefSeq" id="WP_010693436.1">
    <property type="nucleotide sequence ID" value="NZ_CP061007.1"/>
</dbReference>
<feature type="region of interest" description="Disordered" evidence="1">
    <location>
        <begin position="58"/>
        <end position="91"/>
    </location>
</feature>
<dbReference type="Pfam" id="PF09723">
    <property type="entry name" value="Zn_ribbon_8"/>
    <property type="match status" value="1"/>
</dbReference>
<evidence type="ECO:0000313" key="3">
    <source>
        <dbReference type="EMBL" id="PKW16941.1"/>
    </source>
</evidence>
<evidence type="ECO:0000256" key="1">
    <source>
        <dbReference type="SAM" id="MobiDB-lite"/>
    </source>
</evidence>
<gene>
    <name evidence="3" type="ORF">A8926_4850</name>
</gene>
<keyword evidence="4" id="KW-1185">Reference proteome</keyword>
<dbReference type="NCBIfam" id="TIGR02605">
    <property type="entry name" value="CxxC_CxxC_SSSS"/>
    <property type="match status" value="1"/>
</dbReference>
<reference evidence="3" key="1">
    <citation type="submission" date="2017-12" db="EMBL/GenBank/DDBJ databases">
        <title>Sequencing the genomes of 1000 Actinobacteria strains.</title>
        <authorList>
            <person name="Klenk H.-P."/>
        </authorList>
    </citation>
    <scope>NUCLEOTIDE SEQUENCE [LARGE SCALE GENOMIC DNA]</scope>
    <source>
        <strain evidence="3">DSM 44228</strain>
    </source>
</reference>
<dbReference type="OrthoDB" id="9792898at2"/>
<dbReference type="Proteomes" id="UP000233786">
    <property type="component" value="Unassembled WGS sequence"/>
</dbReference>
<dbReference type="STRING" id="994479.GCA_000194155_01583"/>
<sequence>MATYEYDCPRCGRFETNQPIGTASESQDCPGCRRPARRVFSAPHLTTVPRQLAAALEREERSGAEPEVVTEVPPGRPQPAPHPVLSRLPRP</sequence>
<name>A0A2N3Y261_SACSN</name>
<evidence type="ECO:0000259" key="2">
    <source>
        <dbReference type="SMART" id="SM00834"/>
    </source>
</evidence>
<proteinExistence type="predicted"/>
<accession>A0A2N3Y261</accession>
<feature type="domain" description="Putative regulatory protein FmdB zinc ribbon" evidence="2">
    <location>
        <begin position="1"/>
        <end position="41"/>
    </location>
</feature>
<dbReference type="SMART" id="SM00834">
    <property type="entry name" value="CxxC_CXXC_SSSS"/>
    <property type="match status" value="1"/>
</dbReference>
<dbReference type="AlphaFoldDB" id="A0A2N3Y261"/>